<evidence type="ECO:0000313" key="1">
    <source>
        <dbReference type="EMBL" id="KAL3811038.1"/>
    </source>
</evidence>
<reference evidence="1 2" key="1">
    <citation type="submission" date="2024-10" db="EMBL/GenBank/DDBJ databases">
        <title>Updated reference genomes for cyclostephanoid diatoms.</title>
        <authorList>
            <person name="Roberts W.R."/>
            <person name="Alverson A.J."/>
        </authorList>
    </citation>
    <scope>NUCLEOTIDE SEQUENCE [LARGE SCALE GENOMIC DNA]</scope>
    <source>
        <strain evidence="1 2">AJA228-03</strain>
    </source>
</reference>
<protein>
    <submittedName>
        <fullName evidence="1">Uncharacterized protein</fullName>
    </submittedName>
</protein>
<name>A0ABD3RDG4_9STRA</name>
<accession>A0ABD3RDG4</accession>
<dbReference type="EMBL" id="JALLPB020000285">
    <property type="protein sequence ID" value="KAL3811038.1"/>
    <property type="molecule type" value="Genomic_DNA"/>
</dbReference>
<dbReference type="Proteomes" id="UP001530377">
    <property type="component" value="Unassembled WGS sequence"/>
</dbReference>
<sequence>MTDKYGAKNSWELRSMSMNQVIRSAGLKTYANGAPRTDSVDVCIPSGKYVFTLTDGVGDGIGNGLYELYLDSKLMVYGLDFKLGRNPAHDSRGIQFPIVKLNESMRGPIFGLSQLA</sequence>
<gene>
    <name evidence="1" type="ORF">ACHAXA_008283</name>
</gene>
<keyword evidence="2" id="KW-1185">Reference proteome</keyword>
<evidence type="ECO:0000313" key="2">
    <source>
        <dbReference type="Proteomes" id="UP001530377"/>
    </source>
</evidence>
<comment type="caution">
    <text evidence="1">The sequence shown here is derived from an EMBL/GenBank/DDBJ whole genome shotgun (WGS) entry which is preliminary data.</text>
</comment>
<organism evidence="1 2">
    <name type="scientific">Cyclostephanos tholiformis</name>
    <dbReference type="NCBI Taxonomy" id="382380"/>
    <lineage>
        <taxon>Eukaryota</taxon>
        <taxon>Sar</taxon>
        <taxon>Stramenopiles</taxon>
        <taxon>Ochrophyta</taxon>
        <taxon>Bacillariophyta</taxon>
        <taxon>Coscinodiscophyceae</taxon>
        <taxon>Thalassiosirophycidae</taxon>
        <taxon>Stephanodiscales</taxon>
        <taxon>Stephanodiscaceae</taxon>
        <taxon>Cyclostephanos</taxon>
    </lineage>
</organism>
<dbReference type="AlphaFoldDB" id="A0ABD3RDG4"/>
<proteinExistence type="predicted"/>